<accession>A0A0B8QE38</accession>
<comment type="caution">
    <text evidence="1">The sequence shown here is derived from an EMBL/GenBank/DDBJ whole genome shotgun (WGS) entry which is preliminary data.</text>
</comment>
<gene>
    <name evidence="1" type="ORF">JCM19241_2893</name>
</gene>
<dbReference type="STRING" id="1481914.JCM19241_2893"/>
<reference evidence="1 2" key="1">
    <citation type="submission" date="2015-01" db="EMBL/GenBank/DDBJ databases">
        <title>Vibrio sp. C94 JCM 19241 whole genome shotgun sequence.</title>
        <authorList>
            <person name="Sawabe T."/>
            <person name="Meirelles P."/>
            <person name="Feng G."/>
            <person name="Sayaka M."/>
            <person name="Hattori M."/>
            <person name="Ohkuma M."/>
        </authorList>
    </citation>
    <scope>NUCLEOTIDE SEQUENCE [LARGE SCALE GENOMIC DNA]</scope>
    <source>
        <strain evidence="2">JCM 19241</strain>
    </source>
</reference>
<reference evidence="1 2" key="2">
    <citation type="submission" date="2015-01" db="EMBL/GenBank/DDBJ databases">
        <authorList>
            <consortium name="NBRP consortium"/>
            <person name="Sawabe T."/>
            <person name="Meirelles P."/>
            <person name="Feng G."/>
            <person name="Sayaka M."/>
            <person name="Hattori M."/>
            <person name="Ohkuma M."/>
        </authorList>
    </citation>
    <scope>NUCLEOTIDE SEQUENCE [LARGE SCALE GENOMIC DNA]</scope>
    <source>
        <strain evidence="2">JCM 19241</strain>
    </source>
</reference>
<sequence>MDQKQREIVEFGDTLHRSGCPPYKVEKYTQLYAKQQGTEVMVQALPTSVNYQLSVTTVRL</sequence>
<dbReference type="EMBL" id="BBSC01000001">
    <property type="protein sequence ID" value="GAM73438.1"/>
    <property type="molecule type" value="Genomic_DNA"/>
</dbReference>
<organism evidence="1 2">
    <name type="scientific">Vibrio ishigakensis</name>
    <dbReference type="NCBI Taxonomy" id="1481914"/>
    <lineage>
        <taxon>Bacteria</taxon>
        <taxon>Pseudomonadati</taxon>
        <taxon>Pseudomonadota</taxon>
        <taxon>Gammaproteobacteria</taxon>
        <taxon>Vibrionales</taxon>
        <taxon>Vibrionaceae</taxon>
        <taxon>Vibrio</taxon>
    </lineage>
</organism>
<protein>
    <submittedName>
        <fullName evidence="1">Uncharacterized protein</fullName>
    </submittedName>
</protein>
<dbReference type="AlphaFoldDB" id="A0A0B8QE38"/>
<proteinExistence type="predicted"/>
<evidence type="ECO:0000313" key="2">
    <source>
        <dbReference type="Proteomes" id="UP000031666"/>
    </source>
</evidence>
<evidence type="ECO:0000313" key="1">
    <source>
        <dbReference type="EMBL" id="GAM73438.1"/>
    </source>
</evidence>
<dbReference type="Proteomes" id="UP000031666">
    <property type="component" value="Unassembled WGS sequence"/>
</dbReference>
<name>A0A0B8QE38_9VIBR</name>